<evidence type="ECO:0000313" key="2">
    <source>
        <dbReference type="Proteomes" id="UP000652761"/>
    </source>
</evidence>
<name>A0A843WWJ4_COLES</name>
<dbReference type="Proteomes" id="UP000652761">
    <property type="component" value="Unassembled WGS sequence"/>
</dbReference>
<organism evidence="1 2">
    <name type="scientific">Colocasia esculenta</name>
    <name type="common">Wild taro</name>
    <name type="synonym">Arum esculentum</name>
    <dbReference type="NCBI Taxonomy" id="4460"/>
    <lineage>
        <taxon>Eukaryota</taxon>
        <taxon>Viridiplantae</taxon>
        <taxon>Streptophyta</taxon>
        <taxon>Embryophyta</taxon>
        <taxon>Tracheophyta</taxon>
        <taxon>Spermatophyta</taxon>
        <taxon>Magnoliopsida</taxon>
        <taxon>Liliopsida</taxon>
        <taxon>Araceae</taxon>
        <taxon>Aroideae</taxon>
        <taxon>Colocasieae</taxon>
        <taxon>Colocasia</taxon>
    </lineage>
</organism>
<proteinExistence type="predicted"/>
<protein>
    <submittedName>
        <fullName evidence="1">Uncharacterized protein</fullName>
    </submittedName>
</protein>
<gene>
    <name evidence="1" type="ORF">Taro_047604</name>
</gene>
<dbReference type="AlphaFoldDB" id="A0A843WWJ4"/>
<accession>A0A843WWJ4</accession>
<reference evidence="1" key="1">
    <citation type="submission" date="2017-07" db="EMBL/GenBank/DDBJ databases">
        <title>Taro Niue Genome Assembly and Annotation.</title>
        <authorList>
            <person name="Atibalentja N."/>
            <person name="Keating K."/>
            <person name="Fields C.J."/>
        </authorList>
    </citation>
    <scope>NUCLEOTIDE SEQUENCE</scope>
    <source>
        <strain evidence="1">Niue_2</strain>
        <tissue evidence="1">Leaf</tissue>
    </source>
</reference>
<comment type="caution">
    <text evidence="1">The sequence shown here is derived from an EMBL/GenBank/DDBJ whole genome shotgun (WGS) entry which is preliminary data.</text>
</comment>
<dbReference type="EMBL" id="NMUH01006181">
    <property type="protein sequence ID" value="MQM14669.1"/>
    <property type="molecule type" value="Genomic_DNA"/>
</dbReference>
<evidence type="ECO:0000313" key="1">
    <source>
        <dbReference type="EMBL" id="MQM14669.1"/>
    </source>
</evidence>
<keyword evidence="2" id="KW-1185">Reference proteome</keyword>
<sequence length="113" mass="12924">MPFLGRQKPSFQGLKVWFQPTTHGFLPSHFLDHVAHLWGRVLESAYHDDWMSQSSRLESSSQHRKCGHPKIADIVTPDGILSPPSEEELSIPFRPEQRFARNDLVHNDLPIAS</sequence>